<evidence type="ECO:0000259" key="1">
    <source>
        <dbReference type="Pfam" id="PF14214"/>
    </source>
</evidence>
<organism evidence="2">
    <name type="scientific">Tanacetum cinerariifolium</name>
    <name type="common">Dalmatian daisy</name>
    <name type="synonym">Chrysanthemum cinerariifolium</name>
    <dbReference type="NCBI Taxonomy" id="118510"/>
    <lineage>
        <taxon>Eukaryota</taxon>
        <taxon>Viridiplantae</taxon>
        <taxon>Streptophyta</taxon>
        <taxon>Embryophyta</taxon>
        <taxon>Tracheophyta</taxon>
        <taxon>Spermatophyta</taxon>
        <taxon>Magnoliopsida</taxon>
        <taxon>eudicotyledons</taxon>
        <taxon>Gunneridae</taxon>
        <taxon>Pentapetalae</taxon>
        <taxon>asterids</taxon>
        <taxon>campanulids</taxon>
        <taxon>Asterales</taxon>
        <taxon>Asteraceae</taxon>
        <taxon>Asteroideae</taxon>
        <taxon>Anthemideae</taxon>
        <taxon>Anthemidinae</taxon>
        <taxon>Tanacetum</taxon>
    </lineage>
</organism>
<sequence>MYSSRLLENLGGEASDHQIVSLVKYDRYDIRQDFLVKLQKVNLADIRDIVEIKSVVMVATIKVIKRDNKWYYLACGSCNGIVDEKTVDKKDNDFGELKKQVVFVCSNKEYGKVTNVRYKVASKFLNRTAEEFIREMRKYVYPVATFTDDGSIIEELEAIESTEQRSMSGPREPSSFGYAEDSNDTLPLKRSVEVIDVEDISDLLFDFGICCYAELDLNSLLLGRPPLNDISEDIQVLPKRRGRPPLNDISEYALVLPKRRATTSTTLPQNYASQEYLDHGDPTVTCGACGAVLLTMMEYMDYLIQERPNQFSLIHHARRLFQQFLVDIFTMIENEMLYLHRSKQKVLRCESYQNLANHIDKEDRPDMLCKLFKIKLDHLVKSLKENKIFRKVEAAVYTIEFQKHRLPHSHICIFMYLDDKIRNNERIDDFISAEIPDEEADPQLYKFMSDHMMHGPYEPDNPSCPCTIQGKCTKRFPKKYSERTSTDSDGYPVYKRRDDGQQHVVNEADTDITDAIDKPSVASLKFLGWMECNKTNDLEKL</sequence>
<dbReference type="Gene3D" id="2.40.50.140">
    <property type="entry name" value="Nucleic acid-binding proteins"/>
    <property type="match status" value="1"/>
</dbReference>
<feature type="domain" description="Helitron helicase-like" evidence="1">
    <location>
        <begin position="362"/>
        <end position="411"/>
    </location>
</feature>
<gene>
    <name evidence="2" type="ORF">Tci_221090</name>
</gene>
<evidence type="ECO:0000313" key="2">
    <source>
        <dbReference type="EMBL" id="GEW49114.1"/>
    </source>
</evidence>
<reference evidence="2" key="1">
    <citation type="journal article" date="2019" name="Sci. Rep.">
        <title>Draft genome of Tanacetum cinerariifolium, the natural source of mosquito coil.</title>
        <authorList>
            <person name="Yamashiro T."/>
            <person name="Shiraishi A."/>
            <person name="Satake H."/>
            <person name="Nakayama K."/>
        </authorList>
    </citation>
    <scope>NUCLEOTIDE SEQUENCE</scope>
</reference>
<dbReference type="PANTHER" id="PTHR45786">
    <property type="entry name" value="DNA BINDING PROTEIN-LIKE"/>
    <property type="match status" value="1"/>
</dbReference>
<dbReference type="InterPro" id="IPR025476">
    <property type="entry name" value="Helitron_helicase-like"/>
</dbReference>
<dbReference type="PANTHER" id="PTHR45786:SF66">
    <property type="entry name" value="HOOK MOTIF PROTEIN, PUTATIVE-RELATED"/>
    <property type="match status" value="1"/>
</dbReference>
<dbReference type="Pfam" id="PF14214">
    <property type="entry name" value="Helitron_like_N"/>
    <property type="match status" value="1"/>
</dbReference>
<comment type="caution">
    <text evidence="2">The sequence shown here is derived from an EMBL/GenBank/DDBJ whole genome shotgun (WGS) entry which is preliminary data.</text>
</comment>
<dbReference type="AlphaFoldDB" id="A0A699GVJ3"/>
<name>A0A699GVJ3_TANCI</name>
<protein>
    <recommendedName>
        <fullName evidence="1">Helitron helicase-like domain-containing protein</fullName>
    </recommendedName>
</protein>
<dbReference type="EMBL" id="BKCJ010060591">
    <property type="protein sequence ID" value="GEW49114.1"/>
    <property type="molecule type" value="Genomic_DNA"/>
</dbReference>
<proteinExistence type="predicted"/>
<dbReference type="InterPro" id="IPR012340">
    <property type="entry name" value="NA-bd_OB-fold"/>
</dbReference>
<accession>A0A699GVJ3</accession>